<dbReference type="Pfam" id="PF12729">
    <property type="entry name" value="4HB_MCP_1"/>
    <property type="match status" value="1"/>
</dbReference>
<evidence type="ECO:0000256" key="4">
    <source>
        <dbReference type="PROSITE-ProRule" id="PRU00284"/>
    </source>
</evidence>
<protein>
    <recommendedName>
        <fullName evidence="7">Methyl-accepting transducer domain-containing protein</fullName>
    </recommendedName>
</protein>
<evidence type="ECO:0000256" key="2">
    <source>
        <dbReference type="ARBA" id="ARBA00022481"/>
    </source>
</evidence>
<accession>C9YBU7</accession>
<reference evidence="8" key="1">
    <citation type="journal article" date="2010" name="Nature">
        <title>The dynamic genome of Hydra.</title>
        <authorList>
            <person name="Chapman J.A."/>
            <person name="Kirkness E.F."/>
            <person name="Simakov O."/>
            <person name="Hampson S.E."/>
            <person name="Mitros T."/>
            <person name="Weinmaier T."/>
            <person name="Rattei T."/>
            <person name="Balasubramanian P.G."/>
            <person name="Borman J."/>
            <person name="Busam D."/>
            <person name="Disbennett K."/>
            <person name="Pfannkoch C."/>
            <person name="Sumin N."/>
            <person name="Sutton G."/>
            <person name="Viswanathan L."/>
            <person name="Walenz B."/>
            <person name="Goodstein D.M."/>
            <person name="Hellsten U."/>
            <person name="Kawashima T."/>
            <person name="Prochnik S.E."/>
            <person name="Putnam N.H."/>
            <person name="Shu S."/>
            <person name="Blumberg B."/>
            <person name="Dana C.E."/>
            <person name="Gee L."/>
            <person name="Kibler D.F."/>
            <person name="Law L."/>
            <person name="Lindgens D."/>
            <person name="Martinez D.E."/>
            <person name="Peng J."/>
            <person name="Wigge P.A."/>
            <person name="Bertulat B."/>
            <person name="Guder C."/>
            <person name="Nakamura Y."/>
            <person name="Ozbek S."/>
            <person name="Watanabe H."/>
            <person name="Khalturin K."/>
            <person name="Hemmrich G."/>
            <person name="Franke A."/>
            <person name="Augustin R."/>
            <person name="Fraune S."/>
            <person name="Hayakawa E."/>
            <person name="Hayakawa S."/>
            <person name="Hirose M."/>
            <person name="Hwang J."/>
            <person name="Ikeo K."/>
            <person name="Nishimiya-Fujisawa C."/>
            <person name="Ogura A."/>
            <person name="Takahashi T."/>
            <person name="Steinmetz P.R."/>
            <person name="Zhang X."/>
            <person name="Aufschnaiter R."/>
            <person name="Eder M.K."/>
            <person name="Gorny A.K."/>
            <person name="Salvenmoser W."/>
            <person name="Heimberg A.M."/>
            <person name="Wheeler B.M."/>
            <person name="Peterson K.J."/>
            <person name="Boettger A."/>
            <person name="Tischler P."/>
            <person name="Wolf A."/>
            <person name="Gojobori T."/>
            <person name="Remington K.A."/>
            <person name="Strausberg R.L."/>
            <person name="Venter J."/>
            <person name="Technau U."/>
            <person name="Hobmayer B."/>
            <person name="Bosch T.C."/>
            <person name="Holstein T.W."/>
            <person name="Fujisawa T."/>
            <person name="Bode H.R."/>
            <person name="David C.N."/>
            <person name="Rokhsar D.S."/>
            <person name="Steele R.E."/>
        </authorList>
    </citation>
    <scope>NUCLEOTIDE SEQUENCE</scope>
</reference>
<dbReference type="InterPro" id="IPR051310">
    <property type="entry name" value="MCP_chemotaxis"/>
</dbReference>
<proteinExistence type="inferred from homology"/>
<dbReference type="PANTHER" id="PTHR43531:SF14">
    <property type="entry name" value="METHYL-ACCEPTING CHEMOTAXIS PROTEIN I-RELATED"/>
    <property type="match status" value="1"/>
</dbReference>
<dbReference type="AlphaFoldDB" id="C9YBU7"/>
<dbReference type="Pfam" id="PF00015">
    <property type="entry name" value="MCPsignal"/>
    <property type="match status" value="1"/>
</dbReference>
<dbReference type="InterPro" id="IPR024478">
    <property type="entry name" value="HlyB_4HB_MCP"/>
</dbReference>
<organism evidence="8">
    <name type="scientific">Curvibacter symbiont subsp. Hydra magnipapillata</name>
    <dbReference type="NCBI Taxonomy" id="667019"/>
    <lineage>
        <taxon>Bacteria</taxon>
        <taxon>Pseudomonadati</taxon>
        <taxon>Pseudomonadota</taxon>
        <taxon>Betaproteobacteria</taxon>
        <taxon>Burkholderiales</taxon>
        <taxon>Comamonadaceae</taxon>
        <taxon>Curvibacter</taxon>
    </lineage>
</organism>
<comment type="subcellular location">
    <subcellularLocation>
        <location evidence="1">Membrane</location>
    </subcellularLocation>
</comment>
<feature type="domain" description="Methyl-accepting transducer" evidence="7">
    <location>
        <begin position="286"/>
        <end position="515"/>
    </location>
</feature>
<dbReference type="EMBL" id="FN543104">
    <property type="protein sequence ID" value="CBA27068.1"/>
    <property type="molecule type" value="Genomic_DNA"/>
</dbReference>
<feature type="transmembrane region" description="Helical" evidence="6">
    <location>
        <begin position="206"/>
        <end position="224"/>
    </location>
</feature>
<keyword evidence="4" id="KW-0807">Transducer</keyword>
<evidence type="ECO:0000256" key="6">
    <source>
        <dbReference type="SAM" id="Phobius"/>
    </source>
</evidence>
<dbReference type="InterPro" id="IPR047347">
    <property type="entry name" value="YvaQ-like_sensor"/>
</dbReference>
<feature type="coiled-coil region" evidence="5">
    <location>
        <begin position="486"/>
        <end position="524"/>
    </location>
</feature>
<dbReference type="CDD" id="cd11386">
    <property type="entry name" value="MCP_signal"/>
    <property type="match status" value="1"/>
</dbReference>
<dbReference type="PROSITE" id="PS50111">
    <property type="entry name" value="CHEMOTAXIS_TRANSDUC_2"/>
    <property type="match status" value="1"/>
</dbReference>
<dbReference type="InterPro" id="IPR004090">
    <property type="entry name" value="Chemotax_Me-accpt_rcpt"/>
</dbReference>
<name>C9YBU7_CURXX</name>
<dbReference type="GO" id="GO:0005886">
    <property type="term" value="C:plasma membrane"/>
    <property type="evidence" value="ECO:0007669"/>
    <property type="project" value="TreeGrafter"/>
</dbReference>
<dbReference type="GO" id="GO:0004888">
    <property type="term" value="F:transmembrane signaling receptor activity"/>
    <property type="evidence" value="ECO:0007669"/>
    <property type="project" value="InterPro"/>
</dbReference>
<dbReference type="FunFam" id="1.10.287.950:FF:000001">
    <property type="entry name" value="Methyl-accepting chemotaxis sensory transducer"/>
    <property type="match status" value="1"/>
</dbReference>
<evidence type="ECO:0000256" key="3">
    <source>
        <dbReference type="ARBA" id="ARBA00029447"/>
    </source>
</evidence>
<evidence type="ECO:0000313" key="8">
    <source>
        <dbReference type="EMBL" id="CBA27068.1"/>
    </source>
</evidence>
<dbReference type="GO" id="GO:0007165">
    <property type="term" value="P:signal transduction"/>
    <property type="evidence" value="ECO:0007669"/>
    <property type="project" value="UniProtKB-KW"/>
</dbReference>
<dbReference type="Gene3D" id="1.10.287.950">
    <property type="entry name" value="Methyl-accepting chemotaxis protein"/>
    <property type="match status" value="1"/>
</dbReference>
<keyword evidence="6" id="KW-0472">Membrane</keyword>
<dbReference type="PANTHER" id="PTHR43531">
    <property type="entry name" value="PROTEIN ICFG"/>
    <property type="match status" value="1"/>
</dbReference>
<evidence type="ECO:0000256" key="1">
    <source>
        <dbReference type="ARBA" id="ARBA00004370"/>
    </source>
</evidence>
<dbReference type="SMART" id="SM00283">
    <property type="entry name" value="MA"/>
    <property type="match status" value="1"/>
</dbReference>
<evidence type="ECO:0000259" key="7">
    <source>
        <dbReference type="PROSITE" id="PS50111"/>
    </source>
</evidence>
<sequence>MCLQKNREGAMQTFGSWKVSTKLAAGFGLLIALLLAISGTSIYRIGNINDNVNHIVDESAVKVILASQLQLGINVQVRNMRAAVVGLAIGNAEEATYTVSRIAQGQKAADDAFGKLKKTIVSAKEQELLKPVEEALIAFNAVREEAVKRIQTGNTQEAGEYLVKNVRGPLSKLTAASDAMLEAQSDTIVLEGQLAKAQGAAAIQTTLLFSVFAVIAALGVAIVITRSLTRQLGGEPGEVVRVANAIAEGDLTVVIPAHQQQTDSVVAAMLRMKYSLTHMAGLVHECSEQVASASEQIASGTADLSARTEEQASNLEETAASTEEIASAVKLNAEHTREASAMANETSGAALESGQHVNAMVHTMQSIAQSSKKISEIIGVIDGIAFQTNILALNAAVEAARAGEQGRGFAVVASEVRSLAQRSAEAAKEIKTLIGDSISRVATGEQQAQLAGASVQGIVGRVQRVNELMNQVSAATAEENAGFTQISEAIMQLDQVTQQNSALVEESAAAADSLKQQAARLKEVVSMFRIEQNRLHGSGAPLQLAF</sequence>
<dbReference type="InterPro" id="IPR004089">
    <property type="entry name" value="MCPsignal_dom"/>
</dbReference>
<dbReference type="GO" id="GO:0006935">
    <property type="term" value="P:chemotaxis"/>
    <property type="evidence" value="ECO:0007669"/>
    <property type="project" value="InterPro"/>
</dbReference>
<comment type="similarity">
    <text evidence="3">Belongs to the methyl-accepting chemotaxis (MCP) protein family.</text>
</comment>
<keyword evidence="2" id="KW-0488">Methylation</keyword>
<keyword evidence="6" id="KW-0812">Transmembrane</keyword>
<dbReference type="SUPFAM" id="SSF58104">
    <property type="entry name" value="Methyl-accepting chemotaxis protein (MCP) signaling domain"/>
    <property type="match status" value="1"/>
</dbReference>
<keyword evidence="6" id="KW-1133">Transmembrane helix</keyword>
<evidence type="ECO:0000256" key="5">
    <source>
        <dbReference type="SAM" id="Coils"/>
    </source>
</evidence>
<dbReference type="CDD" id="cd19411">
    <property type="entry name" value="MCP2201-like_sensor"/>
    <property type="match status" value="1"/>
</dbReference>
<gene>
    <name evidence="8" type="ORF">Csp_A00430</name>
</gene>
<dbReference type="PRINTS" id="PR00260">
    <property type="entry name" value="CHEMTRNSDUCR"/>
</dbReference>
<keyword evidence="5" id="KW-0175">Coiled coil</keyword>